<dbReference type="Gene3D" id="3.20.170.30">
    <property type="match status" value="1"/>
</dbReference>
<dbReference type="EMBL" id="SOAW01000002">
    <property type="protein sequence ID" value="TDT31310.1"/>
    <property type="molecule type" value="Genomic_DNA"/>
</dbReference>
<proteinExistence type="inferred from homology"/>
<evidence type="ECO:0000256" key="1">
    <source>
        <dbReference type="ARBA" id="ARBA00009836"/>
    </source>
</evidence>
<dbReference type="InterPro" id="IPR042080">
    <property type="entry name" value="RNA_2'-PTrans_N"/>
</dbReference>
<dbReference type="SUPFAM" id="SSF56399">
    <property type="entry name" value="ADP-ribosylation"/>
    <property type="match status" value="1"/>
</dbReference>
<comment type="similarity">
    <text evidence="1 5">Belongs to the KptA/TPT1 family.</text>
</comment>
<reference evidence="6 7" key="1">
    <citation type="submission" date="2019-03" db="EMBL/GenBank/DDBJ databases">
        <title>Genomic Encyclopedia of Archaeal and Bacterial Type Strains, Phase II (KMG-II): from individual species to whole genera.</title>
        <authorList>
            <person name="Goeker M."/>
        </authorList>
    </citation>
    <scope>NUCLEOTIDE SEQUENCE [LARGE SCALE GENOMIC DNA]</scope>
    <source>
        <strain evidence="6 7">DSM 24323</strain>
    </source>
</reference>
<name>A0A4R7J2C5_9ACTN</name>
<keyword evidence="2 5" id="KW-0808">Transferase</keyword>
<dbReference type="InterPro" id="IPR022928">
    <property type="entry name" value="RNA_2'-PTrans_KptA"/>
</dbReference>
<protein>
    <recommendedName>
        <fullName evidence="5">Probable RNA 2'-phosphotransferase</fullName>
        <ecNumber evidence="5">2.7.1.-</ecNumber>
    </recommendedName>
</protein>
<dbReference type="Pfam" id="PF01885">
    <property type="entry name" value="PTS_2-RNA"/>
    <property type="match status" value="1"/>
</dbReference>
<dbReference type="HAMAP" id="MF_00299">
    <property type="entry name" value="KptA"/>
    <property type="match status" value="1"/>
</dbReference>
<evidence type="ECO:0000256" key="4">
    <source>
        <dbReference type="ARBA" id="ARBA00025212"/>
    </source>
</evidence>
<dbReference type="GO" id="GO:0003950">
    <property type="term" value="F:NAD+ poly-ADP-ribosyltransferase activity"/>
    <property type="evidence" value="ECO:0007669"/>
    <property type="project" value="InterPro"/>
</dbReference>
<keyword evidence="7" id="KW-1185">Reference proteome</keyword>
<evidence type="ECO:0000256" key="2">
    <source>
        <dbReference type="ARBA" id="ARBA00022679"/>
    </source>
</evidence>
<dbReference type="GO" id="GO:0006388">
    <property type="term" value="P:tRNA splicing, via endonucleolytic cleavage and ligation"/>
    <property type="evidence" value="ECO:0007669"/>
    <property type="project" value="UniProtKB-UniRule"/>
</dbReference>
<dbReference type="GO" id="GO:0000215">
    <property type="term" value="F:tRNA 2'-phosphotransferase activity"/>
    <property type="evidence" value="ECO:0007669"/>
    <property type="project" value="TreeGrafter"/>
</dbReference>
<comment type="function">
    <text evidence="4 5">Removes the 2'-phosphate from RNA via an intermediate in which the phosphate is ADP-ribosylated by NAD followed by a presumed transesterification to release the RNA and generate ADP-ribose 1''-2''-cyclic phosphate (APPR&gt;P). May function as an ADP-ribosylase.</text>
</comment>
<dbReference type="PANTHER" id="PTHR12684">
    <property type="entry name" value="PUTATIVE PHOSPHOTRANSFERASE"/>
    <property type="match status" value="1"/>
</dbReference>
<dbReference type="InterPro" id="IPR002745">
    <property type="entry name" value="Ptrans_KptA/Tpt1"/>
</dbReference>
<dbReference type="OrthoDB" id="4537997at2"/>
<dbReference type="EC" id="2.7.1.-" evidence="5"/>
<evidence type="ECO:0000256" key="3">
    <source>
        <dbReference type="ARBA" id="ARBA00023027"/>
    </source>
</evidence>
<keyword evidence="3 5" id="KW-0520">NAD</keyword>
<evidence type="ECO:0000313" key="6">
    <source>
        <dbReference type="EMBL" id="TDT31310.1"/>
    </source>
</evidence>
<comment type="caution">
    <text evidence="6">The sequence shown here is derived from an EMBL/GenBank/DDBJ whole genome shotgun (WGS) entry which is preliminary data.</text>
</comment>
<dbReference type="InterPro" id="IPR042081">
    <property type="entry name" value="RNA_2'-PTrans_C"/>
</dbReference>
<organism evidence="6 7">
    <name type="scientific">Naumannella halotolerans</name>
    <dbReference type="NCBI Taxonomy" id="993414"/>
    <lineage>
        <taxon>Bacteria</taxon>
        <taxon>Bacillati</taxon>
        <taxon>Actinomycetota</taxon>
        <taxon>Actinomycetes</taxon>
        <taxon>Propionibacteriales</taxon>
        <taxon>Propionibacteriaceae</taxon>
        <taxon>Naumannella</taxon>
    </lineage>
</organism>
<dbReference type="AlphaFoldDB" id="A0A4R7J2C5"/>
<gene>
    <name evidence="5" type="primary">kptA</name>
    <name evidence="6" type="ORF">CLV29_2726</name>
</gene>
<accession>A0A4R7J2C5</accession>
<dbReference type="Proteomes" id="UP000295371">
    <property type="component" value="Unassembled WGS sequence"/>
</dbReference>
<dbReference type="Gene3D" id="1.10.10.970">
    <property type="entry name" value="RNA 2'-phosphotransferase, Tpt1/KptA family, N-terminal domain"/>
    <property type="match status" value="1"/>
</dbReference>
<evidence type="ECO:0000256" key="5">
    <source>
        <dbReference type="HAMAP-Rule" id="MF_00299"/>
    </source>
</evidence>
<sequence length="211" mass="23141">MTTTAPGKAAETSTLSYGPCRVAFGRVPVVTVGDVDLSRAASHAFRHEPWVYELELDEEGWVPVDQLLAALNEKGGAWRSVGRPALRQMLRSATKRRHELRDDRIRALYGHSVPGRIQREEAAPPGLLFHGTAPETWRQLQINGLLPMGRQFVHLSVDRETAASVGGERVPIRSFFPLAPAAVLSGAKVYQGNELVWLADAVSAQFILPTT</sequence>
<dbReference type="PANTHER" id="PTHR12684:SF2">
    <property type="entry name" value="TRNA 2'-PHOSPHOTRANSFERASE 1"/>
    <property type="match status" value="1"/>
</dbReference>
<evidence type="ECO:0000313" key="7">
    <source>
        <dbReference type="Proteomes" id="UP000295371"/>
    </source>
</evidence>